<organism evidence="7 8">
    <name type="scientific">Litchfieldia luteola</name>
    <dbReference type="NCBI Taxonomy" id="682179"/>
    <lineage>
        <taxon>Bacteria</taxon>
        <taxon>Bacillati</taxon>
        <taxon>Bacillota</taxon>
        <taxon>Bacilli</taxon>
        <taxon>Bacillales</taxon>
        <taxon>Bacillaceae</taxon>
        <taxon>Litchfieldia</taxon>
    </lineage>
</organism>
<dbReference type="InterPro" id="IPR039425">
    <property type="entry name" value="RNA_pol_sigma-70-like"/>
</dbReference>
<keyword evidence="3" id="KW-0731">Sigma factor</keyword>
<dbReference type="InterPro" id="IPR013249">
    <property type="entry name" value="RNA_pol_sigma70_r4_t2"/>
</dbReference>
<dbReference type="SUPFAM" id="SSF88946">
    <property type="entry name" value="Sigma2 domain of RNA polymerase sigma factors"/>
    <property type="match status" value="1"/>
</dbReference>
<comment type="similarity">
    <text evidence="1">Belongs to the sigma-70 factor family. ECF subfamily.</text>
</comment>
<dbReference type="CDD" id="cd06171">
    <property type="entry name" value="Sigma70_r4"/>
    <property type="match status" value="1"/>
</dbReference>
<dbReference type="Gene3D" id="1.10.10.10">
    <property type="entry name" value="Winged helix-like DNA-binding domain superfamily/Winged helix DNA-binding domain"/>
    <property type="match status" value="1"/>
</dbReference>
<evidence type="ECO:0000259" key="5">
    <source>
        <dbReference type="Pfam" id="PF04542"/>
    </source>
</evidence>
<dbReference type="InterPro" id="IPR007627">
    <property type="entry name" value="RNA_pol_sigma70_r2"/>
</dbReference>
<dbReference type="InterPro" id="IPR014284">
    <property type="entry name" value="RNA_pol_sigma-70_dom"/>
</dbReference>
<reference evidence="7 8" key="1">
    <citation type="submission" date="2020-10" db="EMBL/GenBank/DDBJ databases">
        <title>Bacillus sp. HD4P25, an endophyte from a halophyte.</title>
        <authorList>
            <person name="Sun J.-Q."/>
        </authorList>
    </citation>
    <scope>NUCLEOTIDE SEQUENCE [LARGE SCALE GENOMIC DNA]</scope>
    <source>
        <strain evidence="7 8">YIM 93174</strain>
    </source>
</reference>
<evidence type="ECO:0000256" key="3">
    <source>
        <dbReference type="ARBA" id="ARBA00023082"/>
    </source>
</evidence>
<evidence type="ECO:0000256" key="4">
    <source>
        <dbReference type="ARBA" id="ARBA00023163"/>
    </source>
</evidence>
<sequence length="190" mass="22248">MPDDQELIEEILGGSQAAMEVLTRKYYKSIYAFIYRKVGDKETAYDLTQEVFIKVIQRIQSYSHKGTFKSWLFSIAINHCRDYWGSAYYRHTSLKTELPETLESDEKSIPYIFERKVMREQVRLALASLPDYQKEALILKYFHHMKIKEISKVTNTSVPTVKSRLNQGLNKLAKLLKRGEVDEQEKNGQN</sequence>
<dbReference type="Pfam" id="PF04542">
    <property type="entry name" value="Sigma70_r2"/>
    <property type="match status" value="1"/>
</dbReference>
<feature type="domain" description="RNA polymerase sigma-70 region 2" evidence="5">
    <location>
        <begin position="23"/>
        <end position="85"/>
    </location>
</feature>
<dbReference type="InterPro" id="IPR013324">
    <property type="entry name" value="RNA_pol_sigma_r3/r4-like"/>
</dbReference>
<name>A0ABR9QL07_9BACI</name>
<evidence type="ECO:0000313" key="8">
    <source>
        <dbReference type="Proteomes" id="UP001516662"/>
    </source>
</evidence>
<comment type="caution">
    <text evidence="7">The sequence shown here is derived from an EMBL/GenBank/DDBJ whole genome shotgun (WGS) entry which is preliminary data.</text>
</comment>
<dbReference type="PANTHER" id="PTHR43133">
    <property type="entry name" value="RNA POLYMERASE ECF-TYPE SIGMA FACTO"/>
    <property type="match status" value="1"/>
</dbReference>
<dbReference type="SUPFAM" id="SSF88659">
    <property type="entry name" value="Sigma3 and sigma4 domains of RNA polymerase sigma factors"/>
    <property type="match status" value="1"/>
</dbReference>
<proteinExistence type="inferred from homology"/>
<keyword evidence="2" id="KW-0805">Transcription regulation</keyword>
<accession>A0ABR9QL07</accession>
<dbReference type="RefSeq" id="WP_193537563.1">
    <property type="nucleotide sequence ID" value="NZ_JADCLJ010000021.1"/>
</dbReference>
<dbReference type="Pfam" id="PF08281">
    <property type="entry name" value="Sigma70_r4_2"/>
    <property type="match status" value="1"/>
</dbReference>
<dbReference type="NCBIfam" id="TIGR02937">
    <property type="entry name" value="sigma70-ECF"/>
    <property type="match status" value="1"/>
</dbReference>
<evidence type="ECO:0000256" key="1">
    <source>
        <dbReference type="ARBA" id="ARBA00010641"/>
    </source>
</evidence>
<protein>
    <submittedName>
        <fullName evidence="7">RNA polymerase sigma factor</fullName>
    </submittedName>
</protein>
<evidence type="ECO:0000313" key="7">
    <source>
        <dbReference type="EMBL" id="MBE4909185.1"/>
    </source>
</evidence>
<dbReference type="Proteomes" id="UP001516662">
    <property type="component" value="Unassembled WGS sequence"/>
</dbReference>
<dbReference type="PANTHER" id="PTHR43133:SF62">
    <property type="entry name" value="RNA POLYMERASE SIGMA FACTOR SIGZ"/>
    <property type="match status" value="1"/>
</dbReference>
<dbReference type="Gene3D" id="1.10.1740.10">
    <property type="match status" value="1"/>
</dbReference>
<dbReference type="InterPro" id="IPR036388">
    <property type="entry name" value="WH-like_DNA-bd_sf"/>
</dbReference>
<keyword evidence="4" id="KW-0804">Transcription</keyword>
<gene>
    <name evidence="7" type="ORF">IMZ08_14050</name>
</gene>
<evidence type="ECO:0000259" key="6">
    <source>
        <dbReference type="Pfam" id="PF08281"/>
    </source>
</evidence>
<evidence type="ECO:0000256" key="2">
    <source>
        <dbReference type="ARBA" id="ARBA00023015"/>
    </source>
</evidence>
<dbReference type="EMBL" id="JADCLJ010000021">
    <property type="protein sequence ID" value="MBE4909185.1"/>
    <property type="molecule type" value="Genomic_DNA"/>
</dbReference>
<feature type="domain" description="RNA polymerase sigma factor 70 region 4 type 2" evidence="6">
    <location>
        <begin position="119"/>
        <end position="172"/>
    </location>
</feature>
<dbReference type="InterPro" id="IPR013325">
    <property type="entry name" value="RNA_pol_sigma_r2"/>
</dbReference>
<keyword evidence="8" id="KW-1185">Reference proteome</keyword>